<dbReference type="EMBL" id="JBHSFN010000038">
    <property type="protein sequence ID" value="MFC4591859.1"/>
    <property type="molecule type" value="Genomic_DNA"/>
</dbReference>
<evidence type="ECO:0000313" key="2">
    <source>
        <dbReference type="EMBL" id="MFC4591859.1"/>
    </source>
</evidence>
<organism evidence="2 3">
    <name type="scientific">Sphaerisporangium corydalis</name>
    <dbReference type="NCBI Taxonomy" id="1441875"/>
    <lineage>
        <taxon>Bacteria</taxon>
        <taxon>Bacillati</taxon>
        <taxon>Actinomycetota</taxon>
        <taxon>Actinomycetes</taxon>
        <taxon>Streptosporangiales</taxon>
        <taxon>Streptosporangiaceae</taxon>
        <taxon>Sphaerisporangium</taxon>
    </lineage>
</organism>
<feature type="coiled-coil region" evidence="1">
    <location>
        <begin position="25"/>
        <end position="109"/>
    </location>
</feature>
<name>A0ABV9ESQ2_9ACTN</name>
<comment type="caution">
    <text evidence="2">The sequence shown here is derived from an EMBL/GenBank/DDBJ whole genome shotgun (WGS) entry which is preliminary data.</text>
</comment>
<reference evidence="3" key="1">
    <citation type="journal article" date="2019" name="Int. J. Syst. Evol. Microbiol.">
        <title>The Global Catalogue of Microorganisms (GCM) 10K type strain sequencing project: providing services to taxonomists for standard genome sequencing and annotation.</title>
        <authorList>
            <consortium name="The Broad Institute Genomics Platform"/>
            <consortium name="The Broad Institute Genome Sequencing Center for Infectious Disease"/>
            <person name="Wu L."/>
            <person name="Ma J."/>
        </authorList>
    </citation>
    <scope>NUCLEOTIDE SEQUENCE [LARGE SCALE GENOMIC DNA]</scope>
    <source>
        <strain evidence="3">CCUG 49560</strain>
    </source>
</reference>
<dbReference type="RefSeq" id="WP_262845846.1">
    <property type="nucleotide sequence ID" value="NZ_JANZYP010000042.1"/>
</dbReference>
<keyword evidence="3" id="KW-1185">Reference proteome</keyword>
<evidence type="ECO:0000256" key="1">
    <source>
        <dbReference type="SAM" id="Coils"/>
    </source>
</evidence>
<proteinExistence type="predicted"/>
<accession>A0ABV9ESQ2</accession>
<evidence type="ECO:0000313" key="3">
    <source>
        <dbReference type="Proteomes" id="UP001595891"/>
    </source>
</evidence>
<sequence length="302" mass="33234">MRDAAARTHRADHLRRLRKVTDEQIRGAQHALAGLELELTKEKKDVARLESGVSAMLARLLGVREEHLARERVEVAVARQRVDGHRARLARLEADARAAEAELAGLATAPAEYAGLLAEKERRLIGDGDPRSRELADIGAALDRVTAGELEHRQAHHAGQVAHNAIGGVLHYLDSALGASTWDVFGGGLIADSIEHDRLGSADQAAWGAQRALDVFSRELADVGISARARLPQIDTRWFADVFFDNIITDVIRHDRIERSRAEVVKTAGWVRNMNACVRDRHTALSAERARLLARREGLLSD</sequence>
<gene>
    <name evidence="2" type="ORF">ACFO8L_37630</name>
</gene>
<dbReference type="Proteomes" id="UP001595891">
    <property type="component" value="Unassembled WGS sequence"/>
</dbReference>
<keyword evidence="1" id="KW-0175">Coiled coil</keyword>
<protein>
    <submittedName>
        <fullName evidence="2">Uncharacterized protein</fullName>
    </submittedName>
</protein>